<reference evidence="1" key="1">
    <citation type="journal article" date="2014" name="Front. Microbiol.">
        <title>High frequency of phylogenetically diverse reductive dehalogenase-homologous genes in deep subseafloor sedimentary metagenomes.</title>
        <authorList>
            <person name="Kawai M."/>
            <person name="Futagami T."/>
            <person name="Toyoda A."/>
            <person name="Takaki Y."/>
            <person name="Nishi S."/>
            <person name="Hori S."/>
            <person name="Arai W."/>
            <person name="Tsubouchi T."/>
            <person name="Morono Y."/>
            <person name="Uchiyama I."/>
            <person name="Ito T."/>
            <person name="Fujiyama A."/>
            <person name="Inagaki F."/>
            <person name="Takami H."/>
        </authorList>
    </citation>
    <scope>NUCLEOTIDE SEQUENCE</scope>
    <source>
        <strain evidence="1">Expedition CK06-06</strain>
    </source>
</reference>
<sequence>MFYRELLERGFTNVTSEFAVHDIRLDNIMEIAERKNYELIVTGKVSYCISGSELQESRVDEQIKVIDVPTRETVWYAEVVEIGKPVYPSDYIIFSTAGKKAPSPALLMRKNARKFCNMFLTPSEAHESVPKDMRLVNDGYDYMVNKKYEKAKSLFEQALTVNPYNAYALFNLGLIHEKQGNREKATKMYQNVIALYEDDTRKESNVPIRIKQSLVDLARERLLGSLEK</sequence>
<evidence type="ECO:0000313" key="1">
    <source>
        <dbReference type="EMBL" id="GAH41299.1"/>
    </source>
</evidence>
<dbReference type="SUPFAM" id="SSF48452">
    <property type="entry name" value="TPR-like"/>
    <property type="match status" value="1"/>
</dbReference>
<dbReference type="Pfam" id="PF14559">
    <property type="entry name" value="TPR_19"/>
    <property type="match status" value="1"/>
</dbReference>
<dbReference type="InterPro" id="IPR019734">
    <property type="entry name" value="TPR_rpt"/>
</dbReference>
<dbReference type="AlphaFoldDB" id="X1GI52"/>
<comment type="caution">
    <text evidence="1">The sequence shown here is derived from an EMBL/GenBank/DDBJ whole genome shotgun (WGS) entry which is preliminary data.</text>
</comment>
<proteinExistence type="predicted"/>
<name>X1GI52_9ZZZZ</name>
<organism evidence="1">
    <name type="scientific">marine sediment metagenome</name>
    <dbReference type="NCBI Taxonomy" id="412755"/>
    <lineage>
        <taxon>unclassified sequences</taxon>
        <taxon>metagenomes</taxon>
        <taxon>ecological metagenomes</taxon>
    </lineage>
</organism>
<gene>
    <name evidence="1" type="ORF">S03H2_11319</name>
</gene>
<dbReference type="EMBL" id="BARU01005783">
    <property type="protein sequence ID" value="GAH41299.1"/>
    <property type="molecule type" value="Genomic_DNA"/>
</dbReference>
<dbReference type="PROSITE" id="PS50005">
    <property type="entry name" value="TPR"/>
    <property type="match status" value="2"/>
</dbReference>
<protein>
    <submittedName>
        <fullName evidence="1">Uncharacterized protein</fullName>
    </submittedName>
</protein>
<accession>X1GI52</accession>
<dbReference type="InterPro" id="IPR011990">
    <property type="entry name" value="TPR-like_helical_dom_sf"/>
</dbReference>
<dbReference type="SMART" id="SM00028">
    <property type="entry name" value="TPR"/>
    <property type="match status" value="2"/>
</dbReference>
<dbReference type="Gene3D" id="1.25.40.10">
    <property type="entry name" value="Tetratricopeptide repeat domain"/>
    <property type="match status" value="1"/>
</dbReference>